<dbReference type="RefSeq" id="WP_173134342.1">
    <property type="nucleotide sequence ID" value="NZ_JABRWJ010000016.1"/>
</dbReference>
<dbReference type="SUPFAM" id="SSF53850">
    <property type="entry name" value="Periplasmic binding protein-like II"/>
    <property type="match status" value="1"/>
</dbReference>
<proteinExistence type="inferred from homology"/>
<protein>
    <submittedName>
        <fullName evidence="3">Tripartite tricarboxylate transporter substrate binding protein</fullName>
    </submittedName>
</protein>
<evidence type="ECO:0000256" key="2">
    <source>
        <dbReference type="SAM" id="SignalP"/>
    </source>
</evidence>
<keyword evidence="2" id="KW-0732">Signal</keyword>
<dbReference type="Gene3D" id="3.40.190.10">
    <property type="entry name" value="Periplasmic binding protein-like II"/>
    <property type="match status" value="1"/>
</dbReference>
<dbReference type="PROSITE" id="PS51318">
    <property type="entry name" value="TAT"/>
    <property type="match status" value="1"/>
</dbReference>
<name>A0ABX2ETZ5_9BURK</name>
<evidence type="ECO:0000313" key="4">
    <source>
        <dbReference type="Proteomes" id="UP000737171"/>
    </source>
</evidence>
<dbReference type="PIRSF" id="PIRSF017082">
    <property type="entry name" value="YflP"/>
    <property type="match status" value="1"/>
</dbReference>
<keyword evidence="4" id="KW-1185">Reference proteome</keyword>
<comment type="similarity">
    <text evidence="1">Belongs to the UPF0065 (bug) family.</text>
</comment>
<gene>
    <name evidence="3" type="ORF">HLB44_33835</name>
</gene>
<dbReference type="InterPro" id="IPR005064">
    <property type="entry name" value="BUG"/>
</dbReference>
<dbReference type="CDD" id="cd07012">
    <property type="entry name" value="PBP2_Bug_TTT"/>
    <property type="match status" value="1"/>
</dbReference>
<dbReference type="PANTHER" id="PTHR42928">
    <property type="entry name" value="TRICARBOXYLATE-BINDING PROTEIN"/>
    <property type="match status" value="1"/>
</dbReference>
<comment type="caution">
    <text evidence="3">The sequence shown here is derived from an EMBL/GenBank/DDBJ whole genome shotgun (WGS) entry which is preliminary data.</text>
</comment>
<organism evidence="3 4">
    <name type="scientific">Pseudaquabacterium terrae</name>
    <dbReference type="NCBI Taxonomy" id="2732868"/>
    <lineage>
        <taxon>Bacteria</taxon>
        <taxon>Pseudomonadati</taxon>
        <taxon>Pseudomonadota</taxon>
        <taxon>Betaproteobacteria</taxon>
        <taxon>Burkholderiales</taxon>
        <taxon>Sphaerotilaceae</taxon>
        <taxon>Pseudaquabacterium</taxon>
    </lineage>
</organism>
<dbReference type="InterPro" id="IPR006311">
    <property type="entry name" value="TAT_signal"/>
</dbReference>
<feature type="chain" id="PRO_5045736090" evidence="2">
    <location>
        <begin position="28"/>
        <end position="323"/>
    </location>
</feature>
<dbReference type="PANTHER" id="PTHR42928:SF5">
    <property type="entry name" value="BLR1237 PROTEIN"/>
    <property type="match status" value="1"/>
</dbReference>
<dbReference type="Gene3D" id="3.40.190.150">
    <property type="entry name" value="Bordetella uptake gene, domain 1"/>
    <property type="match status" value="1"/>
</dbReference>
<feature type="signal peptide" evidence="2">
    <location>
        <begin position="1"/>
        <end position="27"/>
    </location>
</feature>
<evidence type="ECO:0000256" key="1">
    <source>
        <dbReference type="ARBA" id="ARBA00006987"/>
    </source>
</evidence>
<dbReference type="Proteomes" id="UP000737171">
    <property type="component" value="Unassembled WGS sequence"/>
</dbReference>
<sequence>MLTRRPLLGLGLAAALTCTAASVQAQAWPTKPVRLIVPYAAGGPTDVVARLVAKKVETAIGQPVIVDNKAGAGGTIGVDAALKAPADGYTFALAAPGPLAGMPNLMKVPYALADVQYLTLVARIPAVIVVRADAGIASLPDLVKKAKAAPGTLNYGSAGPGTSPHIGAELLRQEAGIELTHVPYKGAAPAVTALLGGEIQMVMVDLLPVMQHVAAGKLKILAVASASRAPQAPDVPTTKEAGYPGVLMDTTYGVIGAPGVPAEVQKRFRDAVVAAVSAPDMKEQLLKQGAVPVTSTPQEYKGLMQAEFEKWKAVVTKGKITLE</sequence>
<reference evidence="3 4" key="1">
    <citation type="submission" date="2020-05" db="EMBL/GenBank/DDBJ databases">
        <title>Aquincola sp. isolate from soil.</title>
        <authorList>
            <person name="Han J."/>
            <person name="Kim D.-U."/>
        </authorList>
    </citation>
    <scope>NUCLEOTIDE SEQUENCE [LARGE SCALE GENOMIC DNA]</scope>
    <source>
        <strain evidence="3 4">S2</strain>
    </source>
</reference>
<dbReference type="InterPro" id="IPR042100">
    <property type="entry name" value="Bug_dom1"/>
</dbReference>
<dbReference type="Pfam" id="PF03401">
    <property type="entry name" value="TctC"/>
    <property type="match status" value="1"/>
</dbReference>
<evidence type="ECO:0000313" key="3">
    <source>
        <dbReference type="EMBL" id="NRF71977.1"/>
    </source>
</evidence>
<accession>A0ABX2ETZ5</accession>
<dbReference type="EMBL" id="JABRWJ010000016">
    <property type="protein sequence ID" value="NRF71977.1"/>
    <property type="molecule type" value="Genomic_DNA"/>
</dbReference>